<evidence type="ECO:0000313" key="2">
    <source>
        <dbReference type="EMBL" id="KAL1524057.1"/>
    </source>
</evidence>
<feature type="compositionally biased region" description="Low complexity" evidence="1">
    <location>
        <begin position="229"/>
        <end position="242"/>
    </location>
</feature>
<dbReference type="EMBL" id="JBGBPQ010000005">
    <property type="protein sequence ID" value="KAL1524057.1"/>
    <property type="molecule type" value="Genomic_DNA"/>
</dbReference>
<gene>
    <name evidence="2" type="ORF">AB1Y20_018968</name>
</gene>
<organism evidence="2 3">
    <name type="scientific">Prymnesium parvum</name>
    <name type="common">Toxic golden alga</name>
    <dbReference type="NCBI Taxonomy" id="97485"/>
    <lineage>
        <taxon>Eukaryota</taxon>
        <taxon>Haptista</taxon>
        <taxon>Haptophyta</taxon>
        <taxon>Prymnesiophyceae</taxon>
        <taxon>Prymnesiales</taxon>
        <taxon>Prymnesiaceae</taxon>
        <taxon>Prymnesium</taxon>
    </lineage>
</organism>
<sequence>MVWVHNLLVESTDANKLPMPMPQKGIGDGALLRHIDCAHRVRRVLVPHALVCVTLCASSVTRAPRATITGMGYGVWVWSSRRRKFGQPSGDRKVGQIAPPRAFVASARVLDAHSPPAHVERVEHGLCAANATRAGATRGQLRRVPVACMDIKVEVGRLFWLATSQLFLTRGWPTFSLAVGQLVATRAGAARGQRQRRAPAPYRLCASSVPHLGVADRLSGTHNPPPTPQTNTQQQPNTNPTKQTDKQTSTPAQHTRTKKHSNEPTHIPHTNKHGNKHTAPDQGWVGVSLESNSEHCGAMRNS</sequence>
<name>A0AB34JTB3_PRYPA</name>
<dbReference type="Proteomes" id="UP001515480">
    <property type="component" value="Unassembled WGS sequence"/>
</dbReference>
<evidence type="ECO:0000313" key="3">
    <source>
        <dbReference type="Proteomes" id="UP001515480"/>
    </source>
</evidence>
<accession>A0AB34JTB3</accession>
<dbReference type="AlphaFoldDB" id="A0AB34JTB3"/>
<comment type="caution">
    <text evidence="2">The sequence shown here is derived from an EMBL/GenBank/DDBJ whole genome shotgun (WGS) entry which is preliminary data.</text>
</comment>
<proteinExistence type="predicted"/>
<keyword evidence="3" id="KW-1185">Reference proteome</keyword>
<feature type="region of interest" description="Disordered" evidence="1">
    <location>
        <begin position="214"/>
        <end position="285"/>
    </location>
</feature>
<evidence type="ECO:0000256" key="1">
    <source>
        <dbReference type="SAM" id="MobiDB-lite"/>
    </source>
</evidence>
<reference evidence="2 3" key="1">
    <citation type="journal article" date="2024" name="Science">
        <title>Giant polyketide synthase enzymes in the biosynthesis of giant marine polyether toxins.</title>
        <authorList>
            <person name="Fallon T.R."/>
            <person name="Shende V.V."/>
            <person name="Wierzbicki I.H."/>
            <person name="Pendleton A.L."/>
            <person name="Watervoot N.F."/>
            <person name="Auber R.P."/>
            <person name="Gonzalez D.J."/>
            <person name="Wisecaver J.H."/>
            <person name="Moore B.S."/>
        </authorList>
    </citation>
    <scope>NUCLEOTIDE SEQUENCE [LARGE SCALE GENOMIC DNA]</scope>
    <source>
        <strain evidence="2 3">12B1</strain>
    </source>
</reference>
<protein>
    <submittedName>
        <fullName evidence="2">Uncharacterized protein</fullName>
    </submittedName>
</protein>